<organism evidence="2 3">
    <name type="scientific">Tetradesmus obliquus</name>
    <name type="common">Green alga</name>
    <name type="synonym">Acutodesmus obliquus</name>
    <dbReference type="NCBI Taxonomy" id="3088"/>
    <lineage>
        <taxon>Eukaryota</taxon>
        <taxon>Viridiplantae</taxon>
        <taxon>Chlorophyta</taxon>
        <taxon>core chlorophytes</taxon>
        <taxon>Chlorophyceae</taxon>
        <taxon>CS clade</taxon>
        <taxon>Sphaeropleales</taxon>
        <taxon>Scenedesmaceae</taxon>
        <taxon>Tetradesmus</taxon>
    </lineage>
</organism>
<feature type="region of interest" description="Disordered" evidence="1">
    <location>
        <begin position="186"/>
        <end position="206"/>
    </location>
</feature>
<feature type="region of interest" description="Disordered" evidence="1">
    <location>
        <begin position="143"/>
        <end position="172"/>
    </location>
</feature>
<keyword evidence="3" id="KW-1185">Reference proteome</keyword>
<protein>
    <submittedName>
        <fullName evidence="2">Uncharacterized protein</fullName>
    </submittedName>
</protein>
<proteinExistence type="predicted"/>
<reference evidence="2 3" key="1">
    <citation type="submission" date="2023-05" db="EMBL/GenBank/DDBJ databases">
        <title>A 100% complete, gapless, phased diploid assembly of the Scenedesmus obliquus UTEX 3031 genome.</title>
        <authorList>
            <person name="Biondi T.C."/>
            <person name="Hanschen E.R."/>
            <person name="Kwon T."/>
            <person name="Eng W."/>
            <person name="Kruse C.P.S."/>
            <person name="Koehler S.I."/>
            <person name="Kunde Y."/>
            <person name="Gleasner C.D."/>
            <person name="You Mak K.T."/>
            <person name="Polle J."/>
            <person name="Hovde B.T."/>
            <person name="Starkenburg S.R."/>
        </authorList>
    </citation>
    <scope>NUCLEOTIDE SEQUENCE [LARGE SCALE GENOMIC DNA]</scope>
    <source>
        <strain evidence="2 3">DOE0152z</strain>
    </source>
</reference>
<accession>A0ABY8U4Z6</accession>
<feature type="region of interest" description="Disordered" evidence="1">
    <location>
        <begin position="232"/>
        <end position="251"/>
    </location>
</feature>
<feature type="compositionally biased region" description="Acidic residues" evidence="1">
    <location>
        <begin position="187"/>
        <end position="202"/>
    </location>
</feature>
<evidence type="ECO:0000313" key="2">
    <source>
        <dbReference type="EMBL" id="WIA16174.1"/>
    </source>
</evidence>
<dbReference type="Proteomes" id="UP001244341">
    <property type="component" value="Chromosome 7b"/>
</dbReference>
<name>A0ABY8U4Z6_TETOB</name>
<gene>
    <name evidence="2" type="ORF">OEZ85_012888</name>
</gene>
<evidence type="ECO:0000313" key="3">
    <source>
        <dbReference type="Proteomes" id="UP001244341"/>
    </source>
</evidence>
<sequence>MAGCLQWQGNLYADRQPQQSTWAPTSSLRADATQDRFTMPKASVAVDGRGVARIGLSKKPHLRIMGPAFEQAKAQENYEAEVALLAGQHKGQRFAAAAEFQQHVQQQRAREEEEAAKKRVDSLTAALNRLPKYLTSDDNILADTLSHNPASPAGSRPASRPHSPEVAAKAQKALRGHLAIGSLLPEYESESEEAEQQEEEEENVRQLGAMAAAEAAYIQAYAREGEIMADYPHGAPKRTRKQLQQQGITLPGLGFTSRATFDVTH</sequence>
<dbReference type="EMBL" id="CP126214">
    <property type="protein sequence ID" value="WIA16174.1"/>
    <property type="molecule type" value="Genomic_DNA"/>
</dbReference>
<evidence type="ECO:0000256" key="1">
    <source>
        <dbReference type="SAM" id="MobiDB-lite"/>
    </source>
</evidence>